<evidence type="ECO:0000313" key="3">
    <source>
        <dbReference type="EMBL" id="SFC33710.1"/>
    </source>
</evidence>
<keyword evidence="1" id="KW-0732">Signal</keyword>
<dbReference type="SUPFAM" id="SSF53474">
    <property type="entry name" value="alpha/beta-Hydrolases"/>
    <property type="match status" value="1"/>
</dbReference>
<dbReference type="OrthoDB" id="2004167at2"/>
<dbReference type="InterPro" id="IPR029058">
    <property type="entry name" value="AB_hydrolase_fold"/>
</dbReference>
<dbReference type="STRING" id="1122252.SAMN05660443_2340"/>
<name>A0A1I1IKF8_9GAMM</name>
<protein>
    <submittedName>
        <fullName evidence="3">Triacylglycerol lipase</fullName>
    </submittedName>
</protein>
<organism evidence="3 4">
    <name type="scientific">Marinospirillum celere</name>
    <dbReference type="NCBI Taxonomy" id="1122252"/>
    <lineage>
        <taxon>Bacteria</taxon>
        <taxon>Pseudomonadati</taxon>
        <taxon>Pseudomonadota</taxon>
        <taxon>Gammaproteobacteria</taxon>
        <taxon>Oceanospirillales</taxon>
        <taxon>Oceanospirillaceae</taxon>
        <taxon>Marinospirillum</taxon>
    </lineage>
</organism>
<evidence type="ECO:0000256" key="1">
    <source>
        <dbReference type="SAM" id="SignalP"/>
    </source>
</evidence>
<dbReference type="EMBL" id="FOLH01000004">
    <property type="protein sequence ID" value="SFC33710.1"/>
    <property type="molecule type" value="Genomic_DNA"/>
</dbReference>
<reference evidence="3 4" key="1">
    <citation type="submission" date="2016-10" db="EMBL/GenBank/DDBJ databases">
        <authorList>
            <person name="de Groot N.N."/>
        </authorList>
    </citation>
    <scope>NUCLEOTIDE SEQUENCE [LARGE SCALE GENOMIC DNA]</scope>
    <source>
        <strain evidence="3 4">DSM 18438</strain>
    </source>
</reference>
<sequence>MKFYKNFCLAAALSLSFASAPLMASYTQTQHPIVLVHGVMGFDDIGGLVNYFHTIPWHLERSGATVKVANVSFVNSSQERGQQLANQLENWGAEKYHLFGHSQGAPTSRYAAHLSPERVASVTSINGVNKGSAVADLLRGQLNPESLPENLLDQIAVSLGQLMNFFTGQSHTQDGIAAMETLTTQGSLALNDETGWKGLNPNGCTGGAHQATVAGHTQHYFSWTGRGTLTNLLDPSDGPLAITGLVFAGEQNDGLVSVCSQKFGQVLANYNHSNHLDAVNHLFGIRSLWHNPVTPYRTHANRLKNLGL</sequence>
<gene>
    <name evidence="3" type="ORF">SAMN05660443_2340</name>
</gene>
<dbReference type="InterPro" id="IPR000073">
    <property type="entry name" value="AB_hydrolase_1"/>
</dbReference>
<feature type="signal peptide" evidence="1">
    <location>
        <begin position="1"/>
        <end position="24"/>
    </location>
</feature>
<keyword evidence="4" id="KW-1185">Reference proteome</keyword>
<feature type="chain" id="PRO_5011509512" evidence="1">
    <location>
        <begin position="25"/>
        <end position="308"/>
    </location>
</feature>
<dbReference type="RefSeq" id="WP_091963763.1">
    <property type="nucleotide sequence ID" value="NZ_FOLH01000004.1"/>
</dbReference>
<evidence type="ECO:0000313" key="4">
    <source>
        <dbReference type="Proteomes" id="UP000199058"/>
    </source>
</evidence>
<proteinExistence type="predicted"/>
<dbReference type="Proteomes" id="UP000199058">
    <property type="component" value="Unassembled WGS sequence"/>
</dbReference>
<dbReference type="Gene3D" id="3.40.50.1820">
    <property type="entry name" value="alpha/beta hydrolase"/>
    <property type="match status" value="1"/>
</dbReference>
<dbReference type="AlphaFoldDB" id="A0A1I1IKF8"/>
<feature type="domain" description="AB hydrolase-1" evidence="2">
    <location>
        <begin position="32"/>
        <end position="176"/>
    </location>
</feature>
<dbReference type="Pfam" id="PF00561">
    <property type="entry name" value="Abhydrolase_1"/>
    <property type="match status" value="1"/>
</dbReference>
<accession>A0A1I1IKF8</accession>
<evidence type="ECO:0000259" key="2">
    <source>
        <dbReference type="Pfam" id="PF00561"/>
    </source>
</evidence>